<proteinExistence type="predicted"/>
<protein>
    <submittedName>
        <fullName evidence="1">Uncharacterized protein</fullName>
    </submittedName>
</protein>
<accession>A0A8S5QBM6</accession>
<sequence>MNCCCEDKKNVKLVFRREQLLYDIGNYAFVEGDLLGDDAEHIVHQVKDIVEDGNVDRVTRVLNLAHTECVEMLYPYTKKALGEDEVMDDTLEIPDTYEIEMTVPATFARTTMQLLVQSIHEYMVCRVLQDWLSMTSVQSAPVWDDKLQRIKQKIQSALLSRMRYVRRKLKPF</sequence>
<name>A0A8S5QBM6_9CAUD</name>
<organism evidence="1">
    <name type="scientific">Podoviridae sp. ctn7K25</name>
    <dbReference type="NCBI Taxonomy" id="2825273"/>
    <lineage>
        <taxon>Viruses</taxon>
        <taxon>Duplodnaviria</taxon>
        <taxon>Heunggongvirae</taxon>
        <taxon>Uroviricota</taxon>
        <taxon>Caudoviricetes</taxon>
    </lineage>
</organism>
<dbReference type="EMBL" id="BK015629">
    <property type="protein sequence ID" value="DAE16687.1"/>
    <property type="molecule type" value="Genomic_DNA"/>
</dbReference>
<reference evidence="1" key="1">
    <citation type="journal article" date="2021" name="Proc. Natl. Acad. Sci. U.S.A.">
        <title>A Catalog of Tens of Thousands of Viruses from Human Metagenomes Reveals Hidden Associations with Chronic Diseases.</title>
        <authorList>
            <person name="Tisza M.J."/>
            <person name="Buck C.B."/>
        </authorList>
    </citation>
    <scope>NUCLEOTIDE SEQUENCE</scope>
    <source>
        <strain evidence="1">Ctn7K25</strain>
    </source>
</reference>
<evidence type="ECO:0000313" key="1">
    <source>
        <dbReference type="EMBL" id="DAE16687.1"/>
    </source>
</evidence>